<reference evidence="1" key="2">
    <citation type="submission" date="2022-06" db="UniProtKB">
        <authorList>
            <consortium name="EnsemblMetazoa"/>
        </authorList>
    </citation>
    <scope>IDENTIFICATION</scope>
    <source>
        <strain evidence="1">PS312</strain>
    </source>
</reference>
<name>A0A2A6B5W2_PRIPA</name>
<proteinExistence type="predicted"/>
<protein>
    <submittedName>
        <fullName evidence="1">Uncharacterized protein</fullName>
    </submittedName>
</protein>
<accession>A0A2A6B5W2</accession>
<evidence type="ECO:0000313" key="1">
    <source>
        <dbReference type="EnsemblMetazoa" id="PPA35598.1"/>
    </source>
</evidence>
<accession>A0A8R1YRU0</accession>
<evidence type="ECO:0000313" key="2">
    <source>
        <dbReference type="Proteomes" id="UP000005239"/>
    </source>
</evidence>
<sequence length="99" mass="11177">MIYPLILILSFHITTVLSQSTIDNNSGEMANNNTSINGEDDKEIVYYYQPPNEWMKLKATFFISAASVSLIFLFICCLCGMKSACSPVDKKKRKYISHA</sequence>
<reference evidence="2" key="1">
    <citation type="journal article" date="2008" name="Nat. Genet.">
        <title>The Pristionchus pacificus genome provides a unique perspective on nematode lifestyle and parasitism.</title>
        <authorList>
            <person name="Dieterich C."/>
            <person name="Clifton S.W."/>
            <person name="Schuster L.N."/>
            <person name="Chinwalla A."/>
            <person name="Delehaunty K."/>
            <person name="Dinkelacker I."/>
            <person name="Fulton L."/>
            <person name="Fulton R."/>
            <person name="Godfrey J."/>
            <person name="Minx P."/>
            <person name="Mitreva M."/>
            <person name="Roeseler W."/>
            <person name="Tian H."/>
            <person name="Witte H."/>
            <person name="Yang S.P."/>
            <person name="Wilson R.K."/>
            <person name="Sommer R.J."/>
        </authorList>
    </citation>
    <scope>NUCLEOTIDE SEQUENCE [LARGE SCALE GENOMIC DNA]</scope>
    <source>
        <strain evidence="2">PS312</strain>
    </source>
</reference>
<keyword evidence="2" id="KW-1185">Reference proteome</keyword>
<organism evidence="1 2">
    <name type="scientific">Pristionchus pacificus</name>
    <name type="common">Parasitic nematode worm</name>
    <dbReference type="NCBI Taxonomy" id="54126"/>
    <lineage>
        <taxon>Eukaryota</taxon>
        <taxon>Metazoa</taxon>
        <taxon>Ecdysozoa</taxon>
        <taxon>Nematoda</taxon>
        <taxon>Chromadorea</taxon>
        <taxon>Rhabditida</taxon>
        <taxon>Rhabditina</taxon>
        <taxon>Diplogasteromorpha</taxon>
        <taxon>Diplogasteroidea</taxon>
        <taxon>Neodiplogasteridae</taxon>
        <taxon>Pristionchus</taxon>
    </lineage>
</organism>
<gene>
    <name evidence="1" type="primary">WBGene00273967</name>
</gene>
<dbReference type="EnsemblMetazoa" id="PPA35598.1">
    <property type="protein sequence ID" value="PPA35598.1"/>
    <property type="gene ID" value="WBGene00273967"/>
</dbReference>
<dbReference type="AlphaFoldDB" id="A0A2A6B5W2"/>
<dbReference type="Proteomes" id="UP000005239">
    <property type="component" value="Unassembled WGS sequence"/>
</dbReference>